<feature type="transmembrane region" description="Helical" evidence="1">
    <location>
        <begin position="126"/>
        <end position="146"/>
    </location>
</feature>
<dbReference type="HOGENOM" id="CLU_1409203_0_0_1"/>
<sequence>MFSSLFDTIIQIILQLTPYEALRASEAPKDVLRLLNERRGWAIDAYRSCFNINLPRNNSFSTLCTLVFLAMAEIMHLRYGRLSPTQLMRRVHATGYGNFAVMNAIPELGVVIVRIVEIFAMSDSPVIAASLALMGSLPAIGLPVFLHSVKTLSEIAFRPILQVVEFLQKWTRRFRNQEGGDESGASVVEDSPA</sequence>
<evidence type="ECO:0000313" key="3">
    <source>
        <dbReference type="Proteomes" id="UP000053647"/>
    </source>
</evidence>
<keyword evidence="1" id="KW-1133">Transmembrane helix</keyword>
<keyword evidence="3" id="KW-1185">Reference proteome</keyword>
<reference evidence="3" key="2">
    <citation type="submission" date="2015-01" db="EMBL/GenBank/DDBJ databases">
        <title>Evolutionary Origins and Diversification of the Mycorrhizal Mutualists.</title>
        <authorList>
            <consortium name="DOE Joint Genome Institute"/>
            <consortium name="Mycorrhizal Genomics Consortium"/>
            <person name="Kohler A."/>
            <person name="Kuo A."/>
            <person name="Nagy L.G."/>
            <person name="Floudas D."/>
            <person name="Copeland A."/>
            <person name="Barry K.W."/>
            <person name="Cichocki N."/>
            <person name="Veneault-Fourrey C."/>
            <person name="LaButti K."/>
            <person name="Lindquist E.A."/>
            <person name="Lipzen A."/>
            <person name="Lundell T."/>
            <person name="Morin E."/>
            <person name="Murat C."/>
            <person name="Riley R."/>
            <person name="Ohm R."/>
            <person name="Sun H."/>
            <person name="Tunlid A."/>
            <person name="Henrissat B."/>
            <person name="Grigoriev I.V."/>
            <person name="Hibbett D.S."/>
            <person name="Martin F."/>
        </authorList>
    </citation>
    <scope>NUCLEOTIDE SEQUENCE [LARGE SCALE GENOMIC DNA]</scope>
    <source>
        <strain evidence="3">ATCC 200175</strain>
    </source>
</reference>
<keyword evidence="1" id="KW-0472">Membrane</keyword>
<organism evidence="2 3">
    <name type="scientific">Paxillus involutus ATCC 200175</name>
    <dbReference type="NCBI Taxonomy" id="664439"/>
    <lineage>
        <taxon>Eukaryota</taxon>
        <taxon>Fungi</taxon>
        <taxon>Dikarya</taxon>
        <taxon>Basidiomycota</taxon>
        <taxon>Agaricomycotina</taxon>
        <taxon>Agaricomycetes</taxon>
        <taxon>Agaricomycetidae</taxon>
        <taxon>Boletales</taxon>
        <taxon>Paxilineae</taxon>
        <taxon>Paxillaceae</taxon>
        <taxon>Paxillus</taxon>
    </lineage>
</organism>
<dbReference type="EMBL" id="KN820764">
    <property type="protein sequence ID" value="KIJ05718.1"/>
    <property type="molecule type" value="Genomic_DNA"/>
</dbReference>
<evidence type="ECO:0000256" key="1">
    <source>
        <dbReference type="SAM" id="Phobius"/>
    </source>
</evidence>
<reference evidence="2 3" key="1">
    <citation type="submission" date="2014-06" db="EMBL/GenBank/DDBJ databases">
        <authorList>
            <consortium name="DOE Joint Genome Institute"/>
            <person name="Kuo A."/>
            <person name="Kohler A."/>
            <person name="Nagy L.G."/>
            <person name="Floudas D."/>
            <person name="Copeland A."/>
            <person name="Barry K.W."/>
            <person name="Cichocki N."/>
            <person name="Veneault-Fourrey C."/>
            <person name="LaButti K."/>
            <person name="Lindquist E.A."/>
            <person name="Lipzen A."/>
            <person name="Lundell T."/>
            <person name="Morin E."/>
            <person name="Murat C."/>
            <person name="Sun H."/>
            <person name="Tunlid A."/>
            <person name="Henrissat B."/>
            <person name="Grigoriev I.V."/>
            <person name="Hibbett D.S."/>
            <person name="Martin F."/>
            <person name="Nordberg H.P."/>
            <person name="Cantor M.N."/>
            <person name="Hua S.X."/>
        </authorList>
    </citation>
    <scope>NUCLEOTIDE SEQUENCE [LARGE SCALE GENOMIC DNA]</scope>
    <source>
        <strain evidence="2 3">ATCC 200175</strain>
    </source>
</reference>
<accession>A0A0C9T2J6</accession>
<gene>
    <name evidence="2" type="ORF">PAXINDRAFT_21046</name>
</gene>
<dbReference type="AlphaFoldDB" id="A0A0C9T2J6"/>
<name>A0A0C9T2J6_PAXIN</name>
<dbReference type="OrthoDB" id="2643663at2759"/>
<proteinExistence type="predicted"/>
<evidence type="ECO:0000313" key="2">
    <source>
        <dbReference type="EMBL" id="KIJ05718.1"/>
    </source>
</evidence>
<keyword evidence="1" id="KW-0812">Transmembrane</keyword>
<feature type="transmembrane region" description="Helical" evidence="1">
    <location>
        <begin position="100"/>
        <end position="120"/>
    </location>
</feature>
<dbReference type="Proteomes" id="UP000053647">
    <property type="component" value="Unassembled WGS sequence"/>
</dbReference>
<protein>
    <submittedName>
        <fullName evidence="2">Uncharacterized protein</fullName>
    </submittedName>
</protein>